<dbReference type="SUPFAM" id="SSF88723">
    <property type="entry name" value="PIN domain-like"/>
    <property type="match status" value="1"/>
</dbReference>
<dbReference type="Proteomes" id="UP000238375">
    <property type="component" value="Unassembled WGS sequence"/>
</dbReference>
<dbReference type="PANTHER" id="PTHR33653:SF1">
    <property type="entry name" value="RIBONUCLEASE VAPC2"/>
    <property type="match status" value="1"/>
</dbReference>
<dbReference type="InterPro" id="IPR029060">
    <property type="entry name" value="PIN-like_dom_sf"/>
</dbReference>
<dbReference type="Gene3D" id="3.40.50.1010">
    <property type="entry name" value="5'-nuclease"/>
    <property type="match status" value="1"/>
</dbReference>
<reference evidence="9 10" key="1">
    <citation type="submission" date="2018-03" db="EMBL/GenBank/DDBJ databases">
        <title>Genomic Encyclopedia of Archaeal and Bacterial Type Strains, Phase II (KMG-II): from individual species to whole genera.</title>
        <authorList>
            <person name="Goeker M."/>
        </authorList>
    </citation>
    <scope>NUCLEOTIDE SEQUENCE [LARGE SCALE GENOMIC DNA]</scope>
    <source>
        <strain evidence="9 10">DSM 28354</strain>
    </source>
</reference>
<keyword evidence="5" id="KW-0378">Hydrolase</keyword>
<dbReference type="GO" id="GO:0046872">
    <property type="term" value="F:metal ion binding"/>
    <property type="evidence" value="ECO:0007669"/>
    <property type="project" value="UniProtKB-KW"/>
</dbReference>
<evidence type="ECO:0000259" key="8">
    <source>
        <dbReference type="Pfam" id="PF01850"/>
    </source>
</evidence>
<evidence type="ECO:0000256" key="4">
    <source>
        <dbReference type="ARBA" id="ARBA00022723"/>
    </source>
</evidence>
<dbReference type="InterPro" id="IPR050556">
    <property type="entry name" value="Type_II_TA_system_RNase"/>
</dbReference>
<evidence type="ECO:0000256" key="3">
    <source>
        <dbReference type="ARBA" id="ARBA00022722"/>
    </source>
</evidence>
<dbReference type="AlphaFoldDB" id="A0A2T0SR31"/>
<dbReference type="GO" id="GO:0004518">
    <property type="term" value="F:nuclease activity"/>
    <property type="evidence" value="ECO:0007669"/>
    <property type="project" value="UniProtKB-KW"/>
</dbReference>
<comment type="similarity">
    <text evidence="7">Belongs to the PINc/VapC protein family.</text>
</comment>
<dbReference type="PANTHER" id="PTHR33653">
    <property type="entry name" value="RIBONUCLEASE VAPC2"/>
    <property type="match status" value="1"/>
</dbReference>
<dbReference type="GO" id="GO:0016787">
    <property type="term" value="F:hydrolase activity"/>
    <property type="evidence" value="ECO:0007669"/>
    <property type="project" value="UniProtKB-KW"/>
</dbReference>
<keyword evidence="4" id="KW-0479">Metal-binding</keyword>
<keyword evidence="10" id="KW-1185">Reference proteome</keyword>
<dbReference type="Pfam" id="PF01850">
    <property type="entry name" value="PIN"/>
    <property type="match status" value="1"/>
</dbReference>
<evidence type="ECO:0000256" key="5">
    <source>
        <dbReference type="ARBA" id="ARBA00022801"/>
    </source>
</evidence>
<dbReference type="InterPro" id="IPR002716">
    <property type="entry name" value="PIN_dom"/>
</dbReference>
<dbReference type="RefSeq" id="WP_106138786.1">
    <property type="nucleotide sequence ID" value="NZ_PVTE01000013.1"/>
</dbReference>
<keyword evidence="6" id="KW-0460">Magnesium</keyword>
<comment type="caution">
    <text evidence="9">The sequence shown here is derived from an EMBL/GenBank/DDBJ whole genome shotgun (WGS) entry which is preliminary data.</text>
</comment>
<evidence type="ECO:0000313" key="10">
    <source>
        <dbReference type="Proteomes" id="UP000238375"/>
    </source>
</evidence>
<evidence type="ECO:0000313" key="9">
    <source>
        <dbReference type="EMBL" id="PRY35875.1"/>
    </source>
</evidence>
<accession>A0A2T0SR31</accession>
<comment type="cofactor">
    <cofactor evidence="1">
        <name>Mg(2+)</name>
        <dbReference type="ChEBI" id="CHEBI:18420"/>
    </cofactor>
</comment>
<evidence type="ECO:0000256" key="1">
    <source>
        <dbReference type="ARBA" id="ARBA00001946"/>
    </source>
</evidence>
<proteinExistence type="inferred from homology"/>
<keyword evidence="3" id="KW-0540">Nuclease</keyword>
<dbReference type="EMBL" id="PVTE01000013">
    <property type="protein sequence ID" value="PRY35875.1"/>
    <property type="molecule type" value="Genomic_DNA"/>
</dbReference>
<protein>
    <recommendedName>
        <fullName evidence="8">PIN domain-containing protein</fullName>
    </recommendedName>
</protein>
<gene>
    <name evidence="9" type="ORF">CLV58_1132</name>
</gene>
<organism evidence="9 10">
    <name type="scientific">Spirosoma oryzae</name>
    <dbReference type="NCBI Taxonomy" id="1469603"/>
    <lineage>
        <taxon>Bacteria</taxon>
        <taxon>Pseudomonadati</taxon>
        <taxon>Bacteroidota</taxon>
        <taxon>Cytophagia</taxon>
        <taxon>Cytophagales</taxon>
        <taxon>Cytophagaceae</taxon>
        <taxon>Spirosoma</taxon>
    </lineage>
</organism>
<evidence type="ECO:0000256" key="7">
    <source>
        <dbReference type="ARBA" id="ARBA00038093"/>
    </source>
</evidence>
<sequence>MILTDTSILIDYLRKRPGAVAFVNTIGKANLAINTIIAMELCQGALNKQEFTAIQKELQGFFMLPVNEPIAQLALQLSQLYALSHHIGLPDTFIVATALIYNIELRTYNVKDFRFTPRLRAGPLSSWFSADDRQISFG</sequence>
<feature type="domain" description="PIN" evidence="8">
    <location>
        <begin position="2"/>
        <end position="109"/>
    </location>
</feature>
<keyword evidence="2" id="KW-1277">Toxin-antitoxin system</keyword>
<dbReference type="OrthoDB" id="5368631at2"/>
<evidence type="ECO:0000256" key="6">
    <source>
        <dbReference type="ARBA" id="ARBA00022842"/>
    </source>
</evidence>
<dbReference type="CDD" id="cd18741">
    <property type="entry name" value="PIN_VapC4-5_FitB-like"/>
    <property type="match status" value="1"/>
</dbReference>
<evidence type="ECO:0000256" key="2">
    <source>
        <dbReference type="ARBA" id="ARBA00022649"/>
    </source>
</evidence>
<name>A0A2T0SR31_9BACT</name>